<organism evidence="3">
    <name type="scientific">Aerophobetes bacterium</name>
    <dbReference type="NCBI Taxonomy" id="2030807"/>
    <lineage>
        <taxon>Bacteria</taxon>
        <taxon>Candidatus Aerophobota</taxon>
    </lineage>
</organism>
<dbReference type="PRINTS" id="PR01270">
    <property type="entry name" value="HDASUPER"/>
</dbReference>
<name>A0A7V5LYT1_UNCAE</name>
<dbReference type="CDD" id="cd09992">
    <property type="entry name" value="HDAC_classII"/>
    <property type="match status" value="1"/>
</dbReference>
<dbReference type="InterPro" id="IPR000286">
    <property type="entry name" value="HDACs"/>
</dbReference>
<evidence type="ECO:0000313" key="3">
    <source>
        <dbReference type="EMBL" id="HHF97860.1"/>
    </source>
</evidence>
<reference evidence="3" key="1">
    <citation type="journal article" date="2020" name="mSystems">
        <title>Genome- and Community-Level Interaction Insights into Carbon Utilization and Element Cycling Functions of Hydrothermarchaeota in Hydrothermal Sediment.</title>
        <authorList>
            <person name="Zhou Z."/>
            <person name="Liu Y."/>
            <person name="Xu W."/>
            <person name="Pan J."/>
            <person name="Luo Z.H."/>
            <person name="Li M."/>
        </authorList>
    </citation>
    <scope>NUCLEOTIDE SEQUENCE [LARGE SCALE GENOMIC DNA]</scope>
    <source>
        <strain evidence="3">HyVt-92</strain>
    </source>
</reference>
<protein>
    <submittedName>
        <fullName evidence="3">Histone deacetylase</fullName>
    </submittedName>
</protein>
<dbReference type="EMBL" id="DRTT01000001">
    <property type="protein sequence ID" value="HHF97860.1"/>
    <property type="molecule type" value="Genomic_DNA"/>
</dbReference>
<comment type="similarity">
    <text evidence="1">Belongs to the histone deacetylase family.</text>
</comment>
<dbReference type="Pfam" id="PF00850">
    <property type="entry name" value="Hist_deacetyl"/>
    <property type="match status" value="1"/>
</dbReference>
<sequence length="282" mass="31283">MIFFSLKCLEYSFPGHPESAERVKSIYNHLKDQGYTFEEAKPCREDDILLVHTKGHLKKVKENTFFDPDTPNLENIYDYAALAVGGAIQAVDKALEGENSFSLLRPPGHHAGKNYLGGFCYFNNIAIATCQALRKGVDKVAIIDFDGHHGNGTEDIFSGEKRVLYLSLHQYPAYPGTGGSSRGNSLNFPLSPGCEEEDFMRAFFEGINEVEKFSPGLIGVSAGFDAHEKDPLLSLNLKTETYFKIGEKISSLKKPFFCVLEGGYHEDLPFCVRGFFEGAGIK</sequence>
<dbReference type="PANTHER" id="PTHR10625:SF10">
    <property type="entry name" value="HISTONE DEACETYLASE HDAC1"/>
    <property type="match status" value="1"/>
</dbReference>
<dbReference type="PANTHER" id="PTHR10625">
    <property type="entry name" value="HISTONE DEACETYLASE HDAC1-RELATED"/>
    <property type="match status" value="1"/>
</dbReference>
<comment type="caution">
    <text evidence="3">The sequence shown here is derived from an EMBL/GenBank/DDBJ whole genome shotgun (WGS) entry which is preliminary data.</text>
</comment>
<evidence type="ECO:0000259" key="2">
    <source>
        <dbReference type="Pfam" id="PF00850"/>
    </source>
</evidence>
<dbReference type="InterPro" id="IPR023801">
    <property type="entry name" value="His_deacetylse_dom"/>
</dbReference>
<dbReference type="AlphaFoldDB" id="A0A7V5LYT1"/>
<dbReference type="SUPFAM" id="SSF52768">
    <property type="entry name" value="Arginase/deacetylase"/>
    <property type="match status" value="1"/>
</dbReference>
<dbReference type="Proteomes" id="UP000886070">
    <property type="component" value="Unassembled WGS sequence"/>
</dbReference>
<dbReference type="GO" id="GO:0040029">
    <property type="term" value="P:epigenetic regulation of gene expression"/>
    <property type="evidence" value="ECO:0007669"/>
    <property type="project" value="TreeGrafter"/>
</dbReference>
<accession>A0A7V5LYT1</accession>
<dbReference type="GO" id="GO:0004407">
    <property type="term" value="F:histone deacetylase activity"/>
    <property type="evidence" value="ECO:0007669"/>
    <property type="project" value="TreeGrafter"/>
</dbReference>
<gene>
    <name evidence="3" type="ORF">ENL39_00005</name>
</gene>
<evidence type="ECO:0000256" key="1">
    <source>
        <dbReference type="ARBA" id="ARBA00005947"/>
    </source>
</evidence>
<dbReference type="InterPro" id="IPR023696">
    <property type="entry name" value="Ureohydrolase_dom_sf"/>
</dbReference>
<proteinExistence type="inferred from homology"/>
<dbReference type="InterPro" id="IPR037138">
    <property type="entry name" value="His_deacetylse_dom_sf"/>
</dbReference>
<dbReference type="Gene3D" id="3.40.800.20">
    <property type="entry name" value="Histone deacetylase domain"/>
    <property type="match status" value="1"/>
</dbReference>
<feature type="domain" description="Histone deacetylase" evidence="2">
    <location>
        <begin position="16"/>
        <end position="266"/>
    </location>
</feature>